<protein>
    <submittedName>
        <fullName evidence="7">Tetratricopeptide repeat protein</fullName>
    </submittedName>
</protein>
<dbReference type="EMBL" id="VBOZ01000029">
    <property type="protein sequence ID" value="TMQ63868.1"/>
    <property type="molecule type" value="Genomic_DNA"/>
</dbReference>
<dbReference type="InterPro" id="IPR000719">
    <property type="entry name" value="Prot_kinase_dom"/>
</dbReference>
<sequence>MRERVGSFRLLSRLGEGGMGVVYAAQDERLGRRVAIKMIRETSAASSARERFWREARAAARISHPNVCQIYDVGEEEGELWIAMELLEGQSLASRLTPGPLPLSDAGPIVLSMLSALEALHQRQIVHRDLKPSNVFLTPHGVKLLDFGLARTFHDSDHAPDGDLTRTGFIVGTPRYMAPEQWKGEAADARTDLFAVGAILFEVLTGTPPFPGNSAAEARHATLFDQPPALSGPPAVAAVDRVIQRALAKPPADRYGSAQEMAEGVRGALALLEGSEVVRARTVTRLIVLPFRSLRPDPESDFLTFSLPDAITASLAGIETLVVRSHLSASAFTGPAPDLKRIAEEADVDLVLTGTLLRAGDQMRVATQLLDAPSGTVMWTQTTQASMGDLFQLQDSLARQIVDSLSLPLASREARSLQSDVPATAKAYEFYLRANQLGRSPEGWTLARDLYLKCLQEDPNYAPAWAQLGRTYRVLSKYTGDNSEENLLRAGDAFHRALSINPDLSMAHNLYVYLEVEMGRCQEAMVRLLDRARQRSNDAELYAALVQACRYCGLLEPSVAASEHAKRIDPSVQTSVGYTYFMLGDLDRAIATEQGRSQPGLLFLSAYAFGAKGDLEEVDRIYRAAKSSSHVEHSILGSQLTAISGDRDASLASLREVARSSFRDPEGLYFMARTFAYFQETGEALETLRRVVERGFYQPAIMTRDPWLDSLRTNSEFIHLLRLAESRRREAVAAYFEHGGDRILGVSPAA</sequence>
<dbReference type="Pfam" id="PF13431">
    <property type="entry name" value="TPR_17"/>
    <property type="match status" value="1"/>
</dbReference>
<evidence type="ECO:0000256" key="5">
    <source>
        <dbReference type="PROSITE-ProRule" id="PRU10141"/>
    </source>
</evidence>
<dbReference type="Gene3D" id="1.10.510.10">
    <property type="entry name" value="Transferase(Phosphotransferase) domain 1"/>
    <property type="match status" value="1"/>
</dbReference>
<evidence type="ECO:0000313" key="7">
    <source>
        <dbReference type="EMBL" id="TMQ63868.1"/>
    </source>
</evidence>
<dbReference type="InterPro" id="IPR011009">
    <property type="entry name" value="Kinase-like_dom_sf"/>
</dbReference>
<comment type="caution">
    <text evidence="7">The sequence shown here is derived from an EMBL/GenBank/DDBJ whole genome shotgun (WGS) entry which is preliminary data.</text>
</comment>
<evidence type="ECO:0000259" key="6">
    <source>
        <dbReference type="PROSITE" id="PS50011"/>
    </source>
</evidence>
<keyword evidence="1" id="KW-0808">Transferase</keyword>
<dbReference type="Gene3D" id="1.25.40.10">
    <property type="entry name" value="Tetratricopeptide repeat domain"/>
    <property type="match status" value="1"/>
</dbReference>
<proteinExistence type="predicted"/>
<dbReference type="PANTHER" id="PTHR43289">
    <property type="entry name" value="MITOGEN-ACTIVATED PROTEIN KINASE KINASE KINASE 20-RELATED"/>
    <property type="match status" value="1"/>
</dbReference>
<dbReference type="SUPFAM" id="SSF48452">
    <property type="entry name" value="TPR-like"/>
    <property type="match status" value="1"/>
</dbReference>
<dbReference type="PROSITE" id="PS00107">
    <property type="entry name" value="PROTEIN_KINASE_ATP"/>
    <property type="match status" value="1"/>
</dbReference>
<evidence type="ECO:0000256" key="1">
    <source>
        <dbReference type="ARBA" id="ARBA00022679"/>
    </source>
</evidence>
<dbReference type="InterPro" id="IPR017441">
    <property type="entry name" value="Protein_kinase_ATP_BS"/>
</dbReference>
<dbReference type="PANTHER" id="PTHR43289:SF6">
    <property type="entry name" value="SERINE_THREONINE-PROTEIN KINASE NEKL-3"/>
    <property type="match status" value="1"/>
</dbReference>
<organism evidence="7 8">
    <name type="scientific">Eiseniibacteriota bacterium</name>
    <dbReference type="NCBI Taxonomy" id="2212470"/>
    <lineage>
        <taxon>Bacteria</taxon>
        <taxon>Candidatus Eiseniibacteriota</taxon>
    </lineage>
</organism>
<dbReference type="PROSITE" id="PS50011">
    <property type="entry name" value="PROTEIN_KINASE_DOM"/>
    <property type="match status" value="1"/>
</dbReference>
<dbReference type="InterPro" id="IPR008271">
    <property type="entry name" value="Ser/Thr_kinase_AS"/>
</dbReference>
<gene>
    <name evidence="7" type="ORF">E6K79_09535</name>
</gene>
<feature type="binding site" evidence="5">
    <location>
        <position position="37"/>
    </location>
    <ligand>
        <name>ATP</name>
        <dbReference type="ChEBI" id="CHEBI:30616"/>
    </ligand>
</feature>
<evidence type="ECO:0000256" key="2">
    <source>
        <dbReference type="ARBA" id="ARBA00022741"/>
    </source>
</evidence>
<name>A0A538TJR8_UNCEI</name>
<keyword evidence="3" id="KW-0418">Kinase</keyword>
<evidence type="ECO:0000256" key="3">
    <source>
        <dbReference type="ARBA" id="ARBA00022777"/>
    </source>
</evidence>
<reference evidence="7 8" key="1">
    <citation type="journal article" date="2019" name="Nat. Microbiol.">
        <title>Mediterranean grassland soil C-N compound turnover is dependent on rainfall and depth, and is mediated by genomically divergent microorganisms.</title>
        <authorList>
            <person name="Diamond S."/>
            <person name="Andeer P.F."/>
            <person name="Li Z."/>
            <person name="Crits-Christoph A."/>
            <person name="Burstein D."/>
            <person name="Anantharaman K."/>
            <person name="Lane K.R."/>
            <person name="Thomas B.C."/>
            <person name="Pan C."/>
            <person name="Northen T.R."/>
            <person name="Banfield J.F."/>
        </authorList>
    </citation>
    <scope>NUCLEOTIDE SEQUENCE [LARGE SCALE GENOMIC DNA]</scope>
    <source>
        <strain evidence="7">WS_9</strain>
    </source>
</reference>
<evidence type="ECO:0000256" key="4">
    <source>
        <dbReference type="ARBA" id="ARBA00022840"/>
    </source>
</evidence>
<keyword evidence="2 5" id="KW-0547">Nucleotide-binding</keyword>
<dbReference type="CDD" id="cd14014">
    <property type="entry name" value="STKc_PknB_like"/>
    <property type="match status" value="1"/>
</dbReference>
<dbReference type="Pfam" id="PF00069">
    <property type="entry name" value="Pkinase"/>
    <property type="match status" value="1"/>
</dbReference>
<keyword evidence="4 5" id="KW-0067">ATP-binding</keyword>
<dbReference type="GO" id="GO:0004674">
    <property type="term" value="F:protein serine/threonine kinase activity"/>
    <property type="evidence" value="ECO:0007669"/>
    <property type="project" value="TreeGrafter"/>
</dbReference>
<dbReference type="GO" id="GO:0005524">
    <property type="term" value="F:ATP binding"/>
    <property type="evidence" value="ECO:0007669"/>
    <property type="project" value="UniProtKB-UniRule"/>
</dbReference>
<dbReference type="SUPFAM" id="SSF56112">
    <property type="entry name" value="Protein kinase-like (PK-like)"/>
    <property type="match status" value="1"/>
</dbReference>
<dbReference type="Gene3D" id="3.30.200.20">
    <property type="entry name" value="Phosphorylase Kinase, domain 1"/>
    <property type="match status" value="1"/>
</dbReference>
<dbReference type="Proteomes" id="UP000317691">
    <property type="component" value="Unassembled WGS sequence"/>
</dbReference>
<dbReference type="SMART" id="SM00220">
    <property type="entry name" value="S_TKc"/>
    <property type="match status" value="1"/>
</dbReference>
<dbReference type="AlphaFoldDB" id="A0A538TJR8"/>
<dbReference type="PROSITE" id="PS00108">
    <property type="entry name" value="PROTEIN_KINASE_ST"/>
    <property type="match status" value="1"/>
</dbReference>
<dbReference type="InterPro" id="IPR011990">
    <property type="entry name" value="TPR-like_helical_dom_sf"/>
</dbReference>
<accession>A0A538TJR8</accession>
<evidence type="ECO:0000313" key="8">
    <source>
        <dbReference type="Proteomes" id="UP000317691"/>
    </source>
</evidence>
<feature type="domain" description="Protein kinase" evidence="6">
    <location>
        <begin position="8"/>
        <end position="272"/>
    </location>
</feature>